<dbReference type="AlphaFoldDB" id="A0A423WZP8"/>
<name>A0A423WZP8_9PEZI</name>
<evidence type="ECO:0000313" key="1">
    <source>
        <dbReference type="EMBL" id="ROW08999.1"/>
    </source>
</evidence>
<reference evidence="1 2" key="1">
    <citation type="submission" date="2015-09" db="EMBL/GenBank/DDBJ databases">
        <title>Host preference determinants of Valsa canker pathogens revealed by comparative genomics.</title>
        <authorList>
            <person name="Yin Z."/>
            <person name="Huang L."/>
        </authorList>
    </citation>
    <scope>NUCLEOTIDE SEQUENCE [LARGE SCALE GENOMIC DNA]</scope>
    <source>
        <strain evidence="1 2">03-1</strain>
    </source>
</reference>
<gene>
    <name evidence="1" type="ORF">VMCG_02852</name>
</gene>
<sequence length="69" mass="7474">MRVSQHGYAQRKKKAESEYTLVHGSVSIDTERMQSDEVFAAGDQGLPHIISSTAILCNMHSTSGGITPI</sequence>
<comment type="caution">
    <text evidence="1">The sequence shown here is derived from an EMBL/GenBank/DDBJ whole genome shotgun (WGS) entry which is preliminary data.</text>
</comment>
<protein>
    <submittedName>
        <fullName evidence="1">Uncharacterized protein</fullName>
    </submittedName>
</protein>
<keyword evidence="2" id="KW-1185">Reference proteome</keyword>
<dbReference type="EMBL" id="LKEA01000005">
    <property type="protein sequence ID" value="ROW08999.1"/>
    <property type="molecule type" value="Genomic_DNA"/>
</dbReference>
<evidence type="ECO:0000313" key="2">
    <source>
        <dbReference type="Proteomes" id="UP000283895"/>
    </source>
</evidence>
<accession>A0A423WZP8</accession>
<organism evidence="1 2">
    <name type="scientific">Cytospora schulzeri</name>
    <dbReference type="NCBI Taxonomy" id="448051"/>
    <lineage>
        <taxon>Eukaryota</taxon>
        <taxon>Fungi</taxon>
        <taxon>Dikarya</taxon>
        <taxon>Ascomycota</taxon>
        <taxon>Pezizomycotina</taxon>
        <taxon>Sordariomycetes</taxon>
        <taxon>Sordariomycetidae</taxon>
        <taxon>Diaporthales</taxon>
        <taxon>Cytosporaceae</taxon>
        <taxon>Cytospora</taxon>
    </lineage>
</organism>
<proteinExistence type="predicted"/>
<dbReference type="Proteomes" id="UP000283895">
    <property type="component" value="Unassembled WGS sequence"/>
</dbReference>